<dbReference type="Proteomes" id="UP000006764">
    <property type="component" value="Chromosome"/>
</dbReference>
<keyword evidence="6" id="KW-0460">Magnesium</keyword>
<dbReference type="EC" id="3.1.3.71" evidence="3"/>
<dbReference type="EMBL" id="CP004387">
    <property type="protein sequence ID" value="AJD46779.1"/>
    <property type="molecule type" value="Genomic_DNA"/>
</dbReference>
<dbReference type="AlphaFoldDB" id="A0A0B4XFF2"/>
<dbReference type="GO" id="GO:0000287">
    <property type="term" value="F:magnesium ion binding"/>
    <property type="evidence" value="ECO:0007669"/>
    <property type="project" value="InterPro"/>
</dbReference>
<evidence type="ECO:0000256" key="1">
    <source>
        <dbReference type="ARBA" id="ARBA00001946"/>
    </source>
</evidence>
<dbReference type="InterPro" id="IPR005238">
    <property type="entry name" value="ComB-like"/>
</dbReference>
<dbReference type="Gene3D" id="3.90.1560.10">
    <property type="entry name" value="ComB-like"/>
    <property type="match status" value="1"/>
</dbReference>
<gene>
    <name evidence="8" type="ORF">S7S_01775</name>
</gene>
<dbReference type="PANTHER" id="PTHR37311:SF1">
    <property type="entry name" value="2-PHOSPHOSULFOLACTATE PHOSPHATASE-RELATED"/>
    <property type="match status" value="1"/>
</dbReference>
<dbReference type="HOGENOM" id="CLU_070028_1_0_6"/>
<comment type="catalytic activity">
    <reaction evidence="7">
        <text>(2R)-O-phospho-3-sulfolactate + H2O = (2R)-3-sulfolactate + phosphate</text>
        <dbReference type="Rhea" id="RHEA:23416"/>
        <dbReference type="ChEBI" id="CHEBI:15377"/>
        <dbReference type="ChEBI" id="CHEBI:15597"/>
        <dbReference type="ChEBI" id="CHEBI:43474"/>
        <dbReference type="ChEBI" id="CHEBI:58738"/>
        <dbReference type="EC" id="3.1.3.71"/>
    </reaction>
</comment>
<keyword evidence="5" id="KW-0378">Hydrolase</keyword>
<organism evidence="8 9">
    <name type="scientific">Isoalcanivorax pacificus W11-5</name>
    <dbReference type="NCBI Taxonomy" id="391936"/>
    <lineage>
        <taxon>Bacteria</taxon>
        <taxon>Pseudomonadati</taxon>
        <taxon>Pseudomonadota</taxon>
        <taxon>Gammaproteobacteria</taxon>
        <taxon>Oceanospirillales</taxon>
        <taxon>Alcanivoracaceae</taxon>
        <taxon>Isoalcanivorax</taxon>
    </lineage>
</organism>
<evidence type="ECO:0000256" key="6">
    <source>
        <dbReference type="ARBA" id="ARBA00022842"/>
    </source>
</evidence>
<dbReference type="PANTHER" id="PTHR37311">
    <property type="entry name" value="2-PHOSPHOSULFOLACTATE PHOSPHATASE-RELATED"/>
    <property type="match status" value="1"/>
</dbReference>
<comment type="cofactor">
    <cofactor evidence="1">
        <name>Mg(2+)</name>
        <dbReference type="ChEBI" id="CHEBI:18420"/>
    </cofactor>
</comment>
<evidence type="ECO:0000256" key="7">
    <source>
        <dbReference type="ARBA" id="ARBA00033711"/>
    </source>
</evidence>
<evidence type="ECO:0000313" key="8">
    <source>
        <dbReference type="EMBL" id="AJD46779.1"/>
    </source>
</evidence>
<proteinExistence type="inferred from homology"/>
<evidence type="ECO:0000256" key="5">
    <source>
        <dbReference type="ARBA" id="ARBA00022801"/>
    </source>
</evidence>
<name>A0A0B4XFF2_9GAMM</name>
<protein>
    <recommendedName>
        <fullName evidence="4">Probable 2-phosphosulfolactate phosphatase</fullName>
        <ecNumber evidence="3">3.1.3.71</ecNumber>
    </recommendedName>
</protein>
<dbReference type="STRING" id="391936.S7S_01775"/>
<keyword evidence="9" id="KW-1185">Reference proteome</keyword>
<evidence type="ECO:0000256" key="3">
    <source>
        <dbReference type="ARBA" id="ARBA00012953"/>
    </source>
</evidence>
<evidence type="ECO:0000313" key="9">
    <source>
        <dbReference type="Proteomes" id="UP000006764"/>
    </source>
</evidence>
<dbReference type="RefSeq" id="WP_041025876.1">
    <property type="nucleotide sequence ID" value="NZ_CP004387.1"/>
</dbReference>
<evidence type="ECO:0000256" key="4">
    <source>
        <dbReference type="ARBA" id="ARBA00021948"/>
    </source>
</evidence>
<comment type="similarity">
    <text evidence="2">Belongs to the ComB family.</text>
</comment>
<reference evidence="8 9" key="1">
    <citation type="journal article" date="2012" name="J. Bacteriol.">
        <title>Genome sequence of an alkane-degrading bacterium, Alcanivorax pacificus type strain W11-5, isolated from deep sea sediment.</title>
        <authorList>
            <person name="Lai Q."/>
            <person name="Shao Z."/>
        </authorList>
    </citation>
    <scope>NUCLEOTIDE SEQUENCE [LARGE SCALE GENOMIC DNA]</scope>
    <source>
        <strain evidence="8 9">W11-5</strain>
    </source>
</reference>
<sequence>MNIQISQGHFPPPNPDGITVVIDVIRAFTTSFYAFRGGVTRILPVPSAEAAFALREQYPDALLAGEVDALPIEGFDFGNSPWEISHADVRGRTLIMRTTNGVAATLNARPCAGLFVASLVNARATAAAILARKPPRVVLVASHPTGDEDVACAEYLSGLIGGLGISEEQAIERTRNAHAARKFYAGHHPRLRAADIEMAAHCEKEGFAMEVTDTEELAIRALPPT</sequence>
<evidence type="ECO:0000256" key="2">
    <source>
        <dbReference type="ARBA" id="ARBA00009997"/>
    </source>
</evidence>
<dbReference type="KEGG" id="apac:S7S_01775"/>
<dbReference type="OrthoDB" id="4913at2"/>
<dbReference type="InterPro" id="IPR036702">
    <property type="entry name" value="ComB-like_sf"/>
</dbReference>
<dbReference type="Pfam" id="PF04029">
    <property type="entry name" value="2-ph_phosp"/>
    <property type="match status" value="1"/>
</dbReference>
<dbReference type="GO" id="GO:0050545">
    <property type="term" value="F:sulfopyruvate decarboxylase activity"/>
    <property type="evidence" value="ECO:0007669"/>
    <property type="project" value="TreeGrafter"/>
</dbReference>
<dbReference type="SUPFAM" id="SSF142823">
    <property type="entry name" value="ComB-like"/>
    <property type="match status" value="1"/>
</dbReference>
<accession>A0A0B4XFF2</accession>
<dbReference type="GO" id="GO:0050532">
    <property type="term" value="F:2-phosphosulfolactate phosphatase activity"/>
    <property type="evidence" value="ECO:0007669"/>
    <property type="project" value="UniProtKB-EC"/>
</dbReference>